<feature type="compositionally biased region" description="Pro residues" evidence="8">
    <location>
        <begin position="395"/>
        <end position="405"/>
    </location>
</feature>
<dbReference type="FunFam" id="1.20.1270.60:FF:000045">
    <property type="entry name" value="Cell division control protein"/>
    <property type="match status" value="1"/>
</dbReference>
<feature type="compositionally biased region" description="Low complexity" evidence="8">
    <location>
        <begin position="752"/>
        <end position="778"/>
    </location>
</feature>
<dbReference type="InterPro" id="IPR027267">
    <property type="entry name" value="AH/BAR_dom_sf"/>
</dbReference>
<dbReference type="SUPFAM" id="SSF50044">
    <property type="entry name" value="SH3-domain"/>
    <property type="match status" value="1"/>
</dbReference>
<feature type="compositionally biased region" description="Low complexity" evidence="8">
    <location>
        <begin position="863"/>
        <end position="885"/>
    </location>
</feature>
<feature type="compositionally biased region" description="Polar residues" evidence="8">
    <location>
        <begin position="893"/>
        <end position="906"/>
    </location>
</feature>
<dbReference type="GO" id="GO:0005543">
    <property type="term" value="F:phospholipid binding"/>
    <property type="evidence" value="ECO:0007669"/>
    <property type="project" value="TreeGrafter"/>
</dbReference>
<organism evidence="11 12">
    <name type="scientific">Coprinopsis marcescibilis</name>
    <name type="common">Agaric fungus</name>
    <name type="synonym">Psathyrella marcescibilis</name>
    <dbReference type="NCBI Taxonomy" id="230819"/>
    <lineage>
        <taxon>Eukaryota</taxon>
        <taxon>Fungi</taxon>
        <taxon>Dikarya</taxon>
        <taxon>Basidiomycota</taxon>
        <taxon>Agaricomycotina</taxon>
        <taxon>Agaricomycetes</taxon>
        <taxon>Agaricomycetidae</taxon>
        <taxon>Agaricales</taxon>
        <taxon>Agaricineae</taxon>
        <taxon>Psathyrellaceae</taxon>
        <taxon>Coprinopsis</taxon>
    </lineage>
</organism>
<dbReference type="PANTHER" id="PTHR23065:SF7">
    <property type="entry name" value="NOSTRIN, ISOFORM H"/>
    <property type="match status" value="1"/>
</dbReference>
<feature type="compositionally biased region" description="Low complexity" evidence="8">
    <location>
        <begin position="927"/>
        <end position="949"/>
    </location>
</feature>
<keyword evidence="12" id="KW-1185">Reference proteome</keyword>
<feature type="compositionally biased region" description="Pro residues" evidence="8">
    <location>
        <begin position="826"/>
        <end position="839"/>
    </location>
</feature>
<dbReference type="EMBL" id="ML210237">
    <property type="protein sequence ID" value="TFK22565.1"/>
    <property type="molecule type" value="Genomic_DNA"/>
</dbReference>
<feature type="region of interest" description="Disordered" evidence="8">
    <location>
        <begin position="1"/>
        <end position="25"/>
    </location>
</feature>
<dbReference type="InterPro" id="IPR001060">
    <property type="entry name" value="FCH_dom"/>
</dbReference>
<evidence type="ECO:0000259" key="9">
    <source>
        <dbReference type="PROSITE" id="PS50002"/>
    </source>
</evidence>
<evidence type="ECO:0000256" key="4">
    <source>
        <dbReference type="ARBA" id="ARBA00022553"/>
    </source>
</evidence>
<evidence type="ECO:0000256" key="8">
    <source>
        <dbReference type="SAM" id="MobiDB-lite"/>
    </source>
</evidence>
<feature type="compositionally biased region" description="Low complexity" evidence="8">
    <location>
        <begin position="907"/>
        <end position="918"/>
    </location>
</feature>
<evidence type="ECO:0008006" key="13">
    <source>
        <dbReference type="Google" id="ProtNLM"/>
    </source>
</evidence>
<feature type="compositionally biased region" description="Polar residues" evidence="8">
    <location>
        <begin position="843"/>
        <end position="852"/>
    </location>
</feature>
<feature type="compositionally biased region" description="Polar residues" evidence="8">
    <location>
        <begin position="374"/>
        <end position="389"/>
    </location>
</feature>
<dbReference type="SMART" id="SM00055">
    <property type="entry name" value="FCH"/>
    <property type="match status" value="1"/>
</dbReference>
<feature type="region of interest" description="Disordered" evidence="8">
    <location>
        <begin position="621"/>
        <end position="652"/>
    </location>
</feature>
<keyword evidence="7" id="KW-0175">Coiled coil</keyword>
<feature type="region of interest" description="Disordered" evidence="8">
    <location>
        <begin position="666"/>
        <end position="712"/>
    </location>
</feature>
<protein>
    <recommendedName>
        <fullName evidence="13">SH3 domain-containing protein</fullName>
    </recommendedName>
</protein>
<feature type="compositionally biased region" description="Polar residues" evidence="8">
    <location>
        <begin position="641"/>
        <end position="652"/>
    </location>
</feature>
<evidence type="ECO:0000256" key="6">
    <source>
        <dbReference type="PROSITE-ProRule" id="PRU00192"/>
    </source>
</evidence>
<dbReference type="FunFam" id="2.30.30.40:FF:000312">
    <property type="entry name" value="Related to Cell division control protein 15"/>
    <property type="match status" value="1"/>
</dbReference>
<feature type="compositionally biased region" description="Polar residues" evidence="8">
    <location>
        <begin position="1"/>
        <end position="16"/>
    </location>
</feature>
<dbReference type="CDD" id="cd00174">
    <property type="entry name" value="SH3"/>
    <property type="match status" value="1"/>
</dbReference>
<dbReference type="Gene3D" id="1.20.1270.60">
    <property type="entry name" value="Arfaptin homology (AH) domain/BAR domain"/>
    <property type="match status" value="1"/>
</dbReference>
<comment type="subcellular location">
    <subcellularLocation>
        <location evidence="1">Cytoplasm</location>
        <location evidence="1">Cytoskeleton</location>
    </subcellularLocation>
</comment>
<feature type="compositionally biased region" description="Polar residues" evidence="8">
    <location>
        <begin position="702"/>
        <end position="712"/>
    </location>
</feature>
<dbReference type="CDD" id="cd07651">
    <property type="entry name" value="F-BAR_PombeCdc15_like"/>
    <property type="match status" value="1"/>
</dbReference>
<feature type="region of interest" description="Disordered" evidence="8">
    <location>
        <begin position="489"/>
        <end position="525"/>
    </location>
</feature>
<feature type="region of interest" description="Disordered" evidence="8">
    <location>
        <begin position="750"/>
        <end position="962"/>
    </location>
</feature>
<dbReference type="InterPro" id="IPR001452">
    <property type="entry name" value="SH3_domain"/>
</dbReference>
<dbReference type="SUPFAM" id="SSF103657">
    <property type="entry name" value="BAR/IMD domain-like"/>
    <property type="match status" value="1"/>
</dbReference>
<evidence type="ECO:0000313" key="12">
    <source>
        <dbReference type="Proteomes" id="UP000307440"/>
    </source>
</evidence>
<dbReference type="Pfam" id="PF00611">
    <property type="entry name" value="FCH"/>
    <property type="match status" value="1"/>
</dbReference>
<dbReference type="GO" id="GO:0030036">
    <property type="term" value="P:actin cytoskeleton organization"/>
    <property type="evidence" value="ECO:0007669"/>
    <property type="project" value="UniProtKB-ARBA"/>
</dbReference>
<evidence type="ECO:0000256" key="2">
    <source>
        <dbReference type="ARBA" id="ARBA00022443"/>
    </source>
</evidence>
<dbReference type="PRINTS" id="PR00452">
    <property type="entry name" value="SH3DOMAIN"/>
</dbReference>
<evidence type="ECO:0000256" key="3">
    <source>
        <dbReference type="ARBA" id="ARBA00022490"/>
    </source>
</evidence>
<feature type="compositionally biased region" description="Pro residues" evidence="8">
    <location>
        <begin position="796"/>
        <end position="806"/>
    </location>
</feature>
<evidence type="ECO:0000256" key="1">
    <source>
        <dbReference type="ARBA" id="ARBA00004245"/>
    </source>
</evidence>
<dbReference type="AlphaFoldDB" id="A0A5C3KQY7"/>
<dbReference type="Proteomes" id="UP000307440">
    <property type="component" value="Unassembled WGS sequence"/>
</dbReference>
<name>A0A5C3KQY7_COPMA</name>
<feature type="compositionally biased region" description="Polar residues" evidence="8">
    <location>
        <begin position="489"/>
        <end position="500"/>
    </location>
</feature>
<evidence type="ECO:0000259" key="10">
    <source>
        <dbReference type="PROSITE" id="PS51741"/>
    </source>
</evidence>
<dbReference type="Gene3D" id="2.30.30.40">
    <property type="entry name" value="SH3 Domains"/>
    <property type="match status" value="1"/>
</dbReference>
<dbReference type="PROSITE" id="PS51741">
    <property type="entry name" value="F_BAR"/>
    <property type="match status" value="1"/>
</dbReference>
<feature type="region of interest" description="Disordered" evidence="8">
    <location>
        <begin position="537"/>
        <end position="603"/>
    </location>
</feature>
<evidence type="ECO:0000256" key="5">
    <source>
        <dbReference type="ARBA" id="ARBA00023212"/>
    </source>
</evidence>
<keyword evidence="3" id="KW-0963">Cytoplasm</keyword>
<dbReference type="OrthoDB" id="19092at2759"/>
<dbReference type="PANTHER" id="PTHR23065">
    <property type="entry name" value="PROLINE-SERINE-THREONINE PHOSPHATASE INTERACTING PROTEIN 1"/>
    <property type="match status" value="1"/>
</dbReference>
<dbReference type="SMART" id="SM00326">
    <property type="entry name" value="SH3"/>
    <property type="match status" value="1"/>
</dbReference>
<accession>A0A5C3KQY7</accession>
<dbReference type="InterPro" id="IPR031160">
    <property type="entry name" value="F_BAR_dom"/>
</dbReference>
<dbReference type="GO" id="GO:0009898">
    <property type="term" value="C:cytoplasmic side of plasma membrane"/>
    <property type="evidence" value="ECO:0007669"/>
    <property type="project" value="TreeGrafter"/>
</dbReference>
<feature type="domain" description="SH3" evidence="9">
    <location>
        <begin position="967"/>
        <end position="1030"/>
    </location>
</feature>
<reference evidence="11 12" key="1">
    <citation type="journal article" date="2019" name="Nat. Ecol. Evol.">
        <title>Megaphylogeny resolves global patterns of mushroom evolution.</title>
        <authorList>
            <person name="Varga T."/>
            <person name="Krizsan K."/>
            <person name="Foldi C."/>
            <person name="Dima B."/>
            <person name="Sanchez-Garcia M."/>
            <person name="Sanchez-Ramirez S."/>
            <person name="Szollosi G.J."/>
            <person name="Szarkandi J.G."/>
            <person name="Papp V."/>
            <person name="Albert L."/>
            <person name="Andreopoulos W."/>
            <person name="Angelini C."/>
            <person name="Antonin V."/>
            <person name="Barry K.W."/>
            <person name="Bougher N.L."/>
            <person name="Buchanan P."/>
            <person name="Buyck B."/>
            <person name="Bense V."/>
            <person name="Catcheside P."/>
            <person name="Chovatia M."/>
            <person name="Cooper J."/>
            <person name="Damon W."/>
            <person name="Desjardin D."/>
            <person name="Finy P."/>
            <person name="Geml J."/>
            <person name="Haridas S."/>
            <person name="Hughes K."/>
            <person name="Justo A."/>
            <person name="Karasinski D."/>
            <person name="Kautmanova I."/>
            <person name="Kiss B."/>
            <person name="Kocsube S."/>
            <person name="Kotiranta H."/>
            <person name="LaButti K.M."/>
            <person name="Lechner B.E."/>
            <person name="Liimatainen K."/>
            <person name="Lipzen A."/>
            <person name="Lukacs Z."/>
            <person name="Mihaltcheva S."/>
            <person name="Morgado L.N."/>
            <person name="Niskanen T."/>
            <person name="Noordeloos M.E."/>
            <person name="Ohm R.A."/>
            <person name="Ortiz-Santana B."/>
            <person name="Ovrebo C."/>
            <person name="Racz N."/>
            <person name="Riley R."/>
            <person name="Savchenko A."/>
            <person name="Shiryaev A."/>
            <person name="Soop K."/>
            <person name="Spirin V."/>
            <person name="Szebenyi C."/>
            <person name="Tomsovsky M."/>
            <person name="Tulloss R.E."/>
            <person name="Uehling J."/>
            <person name="Grigoriev I.V."/>
            <person name="Vagvolgyi C."/>
            <person name="Papp T."/>
            <person name="Martin F.M."/>
            <person name="Miettinen O."/>
            <person name="Hibbett D.S."/>
            <person name="Nagy L.G."/>
        </authorList>
    </citation>
    <scope>NUCLEOTIDE SEQUENCE [LARGE SCALE GENOMIC DNA]</scope>
    <source>
        <strain evidence="11 12">CBS 121175</strain>
    </source>
</reference>
<dbReference type="PROSITE" id="PS50002">
    <property type="entry name" value="SH3"/>
    <property type="match status" value="1"/>
</dbReference>
<feature type="compositionally biased region" description="Pro residues" evidence="8">
    <location>
        <begin position="688"/>
        <end position="699"/>
    </location>
</feature>
<feature type="compositionally biased region" description="Polar residues" evidence="8">
    <location>
        <begin position="551"/>
        <end position="562"/>
    </location>
</feature>
<dbReference type="GO" id="GO:0120104">
    <property type="term" value="C:mitotic actomyosin contractile ring, proximal layer"/>
    <property type="evidence" value="ECO:0007669"/>
    <property type="project" value="TreeGrafter"/>
</dbReference>
<dbReference type="STRING" id="230819.A0A5C3KQY7"/>
<keyword evidence="2 6" id="KW-0728">SH3 domain</keyword>
<evidence type="ECO:0000256" key="7">
    <source>
        <dbReference type="PROSITE-ProRule" id="PRU01077"/>
    </source>
</evidence>
<gene>
    <name evidence="11" type="ORF">FA15DRAFT_671358</name>
</gene>
<evidence type="ECO:0000313" key="11">
    <source>
        <dbReference type="EMBL" id="TFK22565.1"/>
    </source>
</evidence>
<sequence length="1030" mass="112002">MTATSARRQPSTTSLSKYARSASPLPEDRANNFCNAFWGFGDAGVDVLFARMRGATRTIEELRNFWKERAVIEEDYAKRLAKLSKTVLGRDEIGALRAALDIVKSETETQASSHAKLAQDIRTDLEASTAAFHARQLSFKRQQQTSIEKEFKTKQAQEVHVNKAREKYENDALRINSFTAQRTLVQGKELDKIHTKLERAKQTVQSNERDFANFVKILGETTQKWELSWKAFCDNCQDLEEDRIDFMKDNVWTYANSVSAVCVSDDESCERVRVALEHTNAEDETKNFVASYGTGSDVPDPPAFVNYTLPDATPSASAIPTARPANFTRVSTKETYVPSYEEPVPMNEELGVNAAGIGAGGARRSEVPPDGANRRNSVAPSSISSQPQLNGAPPAHSPNPSPIPSTSPLAAQRRPISAQPAPLVPQDPHAETIDPTAETYIKVGSHAYKVDLSRDPQLQSGLSAKPAYSPATQTGFTDDPLEKQLQQLQSVVSTTGSTRRNTLHKPPPSSHIAPNNEKPRPQSTAVLSAAISPSALSRPLSLGAPKALSPPGTQHAQINRSPSPARDYRDSADAIVGAHPASSRPPSPNPPTAAFMMPKSAAPPGTEVIHDVLADYQQSLPGERKSISRNNSRNGRPVQGHASTPSQASITVPNQNSNLALGQTLQRPSSVGHAGIGAHGAGSRSNSPQPPSSRGPSPAPHQVNQHHPQQRRQSFIAPPAQSIARAPSPNSIGIALDPNGRVLHDEMAQGYQQHQQSLRQPQHQQQQQHRPQSQQPMYNAPPPQQQQQRRASYIPAPSPTIAPPVVAPVHAVTPPPPANVYQQPPQGAPPGYGGPPPAATHPSYASPSQMLYQQQQPPPPAQQPVHHYQQQVQQPPPQSVQQQVPGTAYGMAINSSQRNPSVSSYFPPQQQPQQQQYTAPPPPVQQAPPQNYQQQWVAPPAPAPVRRSPSPQPPGAQPVALTEDGQPIQFYVKALYDYVATIDEEFDFQAGDIIAVTSTPEDGWWTGELLDEARRQRGRNVFPSNFVCLF</sequence>
<dbReference type="InterPro" id="IPR036028">
    <property type="entry name" value="SH3-like_dom_sf"/>
</dbReference>
<dbReference type="Pfam" id="PF00018">
    <property type="entry name" value="SH3_1"/>
    <property type="match status" value="1"/>
</dbReference>
<keyword evidence="4" id="KW-0597">Phosphoprotein</keyword>
<feature type="domain" description="F-BAR" evidence="10">
    <location>
        <begin position="31"/>
        <end position="284"/>
    </location>
</feature>
<feature type="region of interest" description="Disordered" evidence="8">
    <location>
        <begin position="359"/>
        <end position="414"/>
    </location>
</feature>
<proteinExistence type="predicted"/>
<keyword evidence="5" id="KW-0206">Cytoskeleton</keyword>